<dbReference type="AlphaFoldDB" id="A0A9P9D2X2"/>
<evidence type="ECO:0000313" key="2">
    <source>
        <dbReference type="EMBL" id="KAH7111639.1"/>
    </source>
</evidence>
<dbReference type="SUPFAM" id="SSF48452">
    <property type="entry name" value="TPR-like"/>
    <property type="match status" value="1"/>
</dbReference>
<dbReference type="Proteomes" id="UP000738349">
    <property type="component" value="Unassembled WGS sequence"/>
</dbReference>
<keyword evidence="3" id="KW-1185">Reference proteome</keyword>
<gene>
    <name evidence="2" type="ORF">EDB81DRAFT_362230</name>
</gene>
<dbReference type="InterPro" id="IPR011990">
    <property type="entry name" value="TPR-like_helical_dom_sf"/>
</dbReference>
<organism evidence="2 3">
    <name type="scientific">Dactylonectria macrodidyma</name>
    <dbReference type="NCBI Taxonomy" id="307937"/>
    <lineage>
        <taxon>Eukaryota</taxon>
        <taxon>Fungi</taxon>
        <taxon>Dikarya</taxon>
        <taxon>Ascomycota</taxon>
        <taxon>Pezizomycotina</taxon>
        <taxon>Sordariomycetes</taxon>
        <taxon>Hypocreomycetidae</taxon>
        <taxon>Hypocreales</taxon>
        <taxon>Nectriaceae</taxon>
        <taxon>Dactylonectria</taxon>
    </lineage>
</organism>
<reference evidence="2" key="1">
    <citation type="journal article" date="2021" name="Nat. Commun.">
        <title>Genetic determinants of endophytism in the Arabidopsis root mycobiome.</title>
        <authorList>
            <person name="Mesny F."/>
            <person name="Miyauchi S."/>
            <person name="Thiergart T."/>
            <person name="Pickel B."/>
            <person name="Atanasova L."/>
            <person name="Karlsson M."/>
            <person name="Huettel B."/>
            <person name="Barry K.W."/>
            <person name="Haridas S."/>
            <person name="Chen C."/>
            <person name="Bauer D."/>
            <person name="Andreopoulos W."/>
            <person name="Pangilinan J."/>
            <person name="LaButti K."/>
            <person name="Riley R."/>
            <person name="Lipzen A."/>
            <person name="Clum A."/>
            <person name="Drula E."/>
            <person name="Henrissat B."/>
            <person name="Kohler A."/>
            <person name="Grigoriev I.V."/>
            <person name="Martin F.M."/>
            <person name="Hacquard S."/>
        </authorList>
    </citation>
    <scope>NUCLEOTIDE SEQUENCE</scope>
    <source>
        <strain evidence="2">MPI-CAGE-AT-0147</strain>
    </source>
</reference>
<dbReference type="Gene3D" id="1.25.40.10">
    <property type="entry name" value="Tetratricopeptide repeat domain"/>
    <property type="match status" value="1"/>
</dbReference>
<accession>A0A9P9D2X2</accession>
<feature type="region of interest" description="Disordered" evidence="1">
    <location>
        <begin position="1"/>
        <end position="21"/>
    </location>
</feature>
<name>A0A9P9D2X2_9HYPO</name>
<protein>
    <submittedName>
        <fullName evidence="2">Uncharacterized protein</fullName>
    </submittedName>
</protein>
<proteinExistence type="predicted"/>
<dbReference type="EMBL" id="JAGMUV010000040">
    <property type="protein sequence ID" value="KAH7111639.1"/>
    <property type="molecule type" value="Genomic_DNA"/>
</dbReference>
<evidence type="ECO:0000256" key="1">
    <source>
        <dbReference type="SAM" id="MobiDB-lite"/>
    </source>
</evidence>
<feature type="compositionally biased region" description="Polar residues" evidence="1">
    <location>
        <begin position="1"/>
        <end position="20"/>
    </location>
</feature>
<comment type="caution">
    <text evidence="2">The sequence shown here is derived from an EMBL/GenBank/DDBJ whole genome shotgun (WGS) entry which is preliminary data.</text>
</comment>
<sequence>MSSSDHASDKPVTQNSSKPASANHPILLHKLAQACLAEGQNEDAINLLMSELSHSQPGSSDQVMSELDLAAAYMIDRRPKDAIDLLELRTQIEHITRERICTPKGWKYTPGDYLQIYILRRQYLAQAYLAHDREQDGIDCLEQLTSMVGRTEPTMMRLIHHCLARAYLANGRIKDAIKSLELVPPVERGKDMIYPLQAMLEQDLDAAKDADKHSEQELTGASKDDPELSGLKLILWAFQTQGTLQKLTDAMRDDFHEWNKEKHSI</sequence>
<evidence type="ECO:0000313" key="3">
    <source>
        <dbReference type="Proteomes" id="UP000738349"/>
    </source>
</evidence>